<gene>
    <name evidence="1" type="ORF">TNCV_2289731</name>
</gene>
<protein>
    <submittedName>
        <fullName evidence="1">Uncharacterized protein</fullName>
    </submittedName>
</protein>
<dbReference type="EMBL" id="BMAU01021190">
    <property type="protein sequence ID" value="GFX96083.1"/>
    <property type="molecule type" value="Genomic_DNA"/>
</dbReference>
<accession>A0A8X6RJE5</accession>
<comment type="caution">
    <text evidence="1">The sequence shown here is derived from an EMBL/GenBank/DDBJ whole genome shotgun (WGS) entry which is preliminary data.</text>
</comment>
<evidence type="ECO:0000313" key="1">
    <source>
        <dbReference type="EMBL" id="GFX96083.1"/>
    </source>
</evidence>
<organism evidence="1 2">
    <name type="scientific">Trichonephila clavipes</name>
    <name type="common">Golden silk orbweaver</name>
    <name type="synonym">Nephila clavipes</name>
    <dbReference type="NCBI Taxonomy" id="2585209"/>
    <lineage>
        <taxon>Eukaryota</taxon>
        <taxon>Metazoa</taxon>
        <taxon>Ecdysozoa</taxon>
        <taxon>Arthropoda</taxon>
        <taxon>Chelicerata</taxon>
        <taxon>Arachnida</taxon>
        <taxon>Araneae</taxon>
        <taxon>Araneomorphae</taxon>
        <taxon>Entelegynae</taxon>
        <taxon>Araneoidea</taxon>
        <taxon>Nephilidae</taxon>
        <taxon>Trichonephila</taxon>
    </lineage>
</organism>
<name>A0A8X6RJE5_TRICX</name>
<evidence type="ECO:0000313" key="2">
    <source>
        <dbReference type="Proteomes" id="UP000887159"/>
    </source>
</evidence>
<sequence>MGKTYTEEIQDKYGSRVVKAWDRGWPCHELEPSTTKDSACRETMHVKSVEAQTSSRWCGMEVWKGEC</sequence>
<proteinExistence type="predicted"/>
<dbReference type="AlphaFoldDB" id="A0A8X6RJE5"/>
<dbReference type="Proteomes" id="UP000887159">
    <property type="component" value="Unassembled WGS sequence"/>
</dbReference>
<reference evidence="1" key="1">
    <citation type="submission" date="2020-08" db="EMBL/GenBank/DDBJ databases">
        <title>Multicomponent nature underlies the extraordinary mechanical properties of spider dragline silk.</title>
        <authorList>
            <person name="Kono N."/>
            <person name="Nakamura H."/>
            <person name="Mori M."/>
            <person name="Yoshida Y."/>
            <person name="Ohtoshi R."/>
            <person name="Malay A.D."/>
            <person name="Moran D.A.P."/>
            <person name="Tomita M."/>
            <person name="Numata K."/>
            <person name="Arakawa K."/>
        </authorList>
    </citation>
    <scope>NUCLEOTIDE SEQUENCE</scope>
</reference>
<keyword evidence="2" id="KW-1185">Reference proteome</keyword>